<dbReference type="EMBL" id="VSSQ01034400">
    <property type="protein sequence ID" value="MPM86331.1"/>
    <property type="molecule type" value="Genomic_DNA"/>
</dbReference>
<protein>
    <recommendedName>
        <fullName evidence="1">Secretion system C-terminal sorting domain-containing protein</fullName>
    </recommendedName>
</protein>
<evidence type="ECO:0000313" key="2">
    <source>
        <dbReference type="EMBL" id="MPM86331.1"/>
    </source>
</evidence>
<reference evidence="2" key="1">
    <citation type="submission" date="2019-08" db="EMBL/GenBank/DDBJ databases">
        <authorList>
            <person name="Kucharzyk K."/>
            <person name="Murdoch R.W."/>
            <person name="Higgins S."/>
            <person name="Loffler F."/>
        </authorList>
    </citation>
    <scope>NUCLEOTIDE SEQUENCE</scope>
</reference>
<evidence type="ECO:0000259" key="1">
    <source>
        <dbReference type="Pfam" id="PF18962"/>
    </source>
</evidence>
<name>A0A645DAL2_9ZZZZ</name>
<dbReference type="NCBIfam" id="TIGR04183">
    <property type="entry name" value="Por_Secre_tail"/>
    <property type="match status" value="1"/>
</dbReference>
<gene>
    <name evidence="2" type="ORF">SDC9_133420</name>
</gene>
<sequence length="244" mass="27767">MTPGSDYSGDGICWLIYDFKESQNEQESHLYEADLIFPTVNLNNKNICILELQYCVFTDIVRFSFQTKLFFMLSNDEGETWRTVDSVFAVPYLPTCDWIQKTILINNHFEDFDNIKFCVKAVGYYQNSQKHGGVSSAFIDDIRFWSGGEYIKSITDEAKNIMINITPNPAKTNFIVSAKLDNLNSDITLKISDLAGKVLKEININDADRDFNCTVDTKTLPAGVYIVTLEYAGQVIIKKVIIEK</sequence>
<proteinExistence type="predicted"/>
<dbReference type="InterPro" id="IPR026444">
    <property type="entry name" value="Secre_tail"/>
</dbReference>
<dbReference type="AlphaFoldDB" id="A0A645DAL2"/>
<comment type="caution">
    <text evidence="2">The sequence shown here is derived from an EMBL/GenBank/DDBJ whole genome shotgun (WGS) entry which is preliminary data.</text>
</comment>
<dbReference type="Pfam" id="PF18962">
    <property type="entry name" value="Por_Secre_tail"/>
    <property type="match status" value="1"/>
</dbReference>
<accession>A0A645DAL2</accession>
<feature type="domain" description="Secretion system C-terminal sorting" evidence="1">
    <location>
        <begin position="167"/>
        <end position="242"/>
    </location>
</feature>
<organism evidence="2">
    <name type="scientific">bioreactor metagenome</name>
    <dbReference type="NCBI Taxonomy" id="1076179"/>
    <lineage>
        <taxon>unclassified sequences</taxon>
        <taxon>metagenomes</taxon>
        <taxon>ecological metagenomes</taxon>
    </lineage>
</organism>